<feature type="region of interest" description="Disordered" evidence="4">
    <location>
        <begin position="117"/>
        <end position="145"/>
    </location>
</feature>
<dbReference type="InterPro" id="IPR015415">
    <property type="entry name" value="Spast_Vps4_C"/>
</dbReference>
<dbReference type="Proteomes" id="UP000054636">
    <property type="component" value="Unassembled WGS sequence"/>
</dbReference>
<keyword evidence="3" id="KW-0067">ATP-binding</keyword>
<evidence type="ECO:0000256" key="4">
    <source>
        <dbReference type="SAM" id="MobiDB-lite"/>
    </source>
</evidence>
<comment type="caution">
    <text evidence="6">The sequence shown here is derived from an EMBL/GenBank/DDBJ whole genome shotgun (WGS) entry which is preliminary data.</text>
</comment>
<dbReference type="PANTHER" id="PTHR23074:SF17">
    <property type="entry name" value="FIDGETIN-LIKE PROTEIN 1"/>
    <property type="match status" value="1"/>
</dbReference>
<feature type="region of interest" description="Disordered" evidence="4">
    <location>
        <begin position="55"/>
        <end position="103"/>
    </location>
</feature>
<feature type="compositionally biased region" description="Basic and acidic residues" evidence="4">
    <location>
        <begin position="55"/>
        <end position="78"/>
    </location>
</feature>
<dbReference type="Gene3D" id="1.10.8.60">
    <property type="match status" value="1"/>
</dbReference>
<dbReference type="EMBL" id="LNFP01000244">
    <property type="protein sequence ID" value="KUF95172.1"/>
    <property type="molecule type" value="Genomic_DNA"/>
</dbReference>
<accession>A0A0W8DFV5</accession>
<evidence type="ECO:0000313" key="7">
    <source>
        <dbReference type="Proteomes" id="UP000054636"/>
    </source>
</evidence>
<evidence type="ECO:0000256" key="2">
    <source>
        <dbReference type="ARBA" id="ARBA00022741"/>
    </source>
</evidence>
<dbReference type="InterPro" id="IPR027417">
    <property type="entry name" value="P-loop_NTPase"/>
</dbReference>
<comment type="similarity">
    <text evidence="1">Belongs to the AAA ATPase family.</text>
</comment>
<evidence type="ECO:0000256" key="1">
    <source>
        <dbReference type="ARBA" id="ARBA00006914"/>
    </source>
</evidence>
<gene>
    <name evidence="6" type="ORF">AM588_10007889</name>
</gene>
<proteinExistence type="inferred from homology"/>
<dbReference type="InterPro" id="IPR050304">
    <property type="entry name" value="MT-severing_AAA_ATPase"/>
</dbReference>
<dbReference type="Gene3D" id="3.40.50.300">
    <property type="entry name" value="P-loop containing nucleotide triphosphate hydrolases"/>
    <property type="match status" value="2"/>
</dbReference>
<dbReference type="Pfam" id="PF09336">
    <property type="entry name" value="Vps4_C"/>
    <property type="match status" value="1"/>
</dbReference>
<keyword evidence="2" id="KW-0547">Nucleotide-binding</keyword>
<dbReference type="InterPro" id="IPR003960">
    <property type="entry name" value="ATPase_AAA_CS"/>
</dbReference>
<dbReference type="GO" id="GO:0016887">
    <property type="term" value="F:ATP hydrolysis activity"/>
    <property type="evidence" value="ECO:0007669"/>
    <property type="project" value="InterPro"/>
</dbReference>
<dbReference type="PANTHER" id="PTHR23074">
    <property type="entry name" value="AAA DOMAIN-CONTAINING"/>
    <property type="match status" value="1"/>
</dbReference>
<organism evidence="6 7">
    <name type="scientific">Phytophthora nicotianae</name>
    <name type="common">Potato buckeye rot agent</name>
    <name type="synonym">Phytophthora parasitica</name>
    <dbReference type="NCBI Taxonomy" id="4792"/>
    <lineage>
        <taxon>Eukaryota</taxon>
        <taxon>Sar</taxon>
        <taxon>Stramenopiles</taxon>
        <taxon>Oomycota</taxon>
        <taxon>Peronosporomycetes</taxon>
        <taxon>Peronosporales</taxon>
        <taxon>Peronosporaceae</taxon>
        <taxon>Phytophthora</taxon>
    </lineage>
</organism>
<dbReference type="PROSITE" id="PS00674">
    <property type="entry name" value="AAA"/>
    <property type="match status" value="1"/>
</dbReference>
<name>A0A0W8DFV5_PHYNI</name>
<dbReference type="FunFam" id="1.10.8.60:FF:000022">
    <property type="entry name" value="Fidgetin like 1"/>
    <property type="match status" value="1"/>
</dbReference>
<feature type="domain" description="Spastin/Vps4 C-terminal" evidence="5">
    <location>
        <begin position="302"/>
        <end position="337"/>
    </location>
</feature>
<dbReference type="SUPFAM" id="SSF52540">
    <property type="entry name" value="P-loop containing nucleoside triphosphate hydrolases"/>
    <property type="match status" value="1"/>
</dbReference>
<dbReference type="GO" id="GO:0005524">
    <property type="term" value="F:ATP binding"/>
    <property type="evidence" value="ECO:0007669"/>
    <property type="project" value="UniProtKB-KW"/>
</dbReference>
<dbReference type="AlphaFoldDB" id="A0A0W8DFV5"/>
<protein>
    <recommendedName>
        <fullName evidence="5">Spastin/Vps4 C-terminal domain-containing protein</fullName>
    </recommendedName>
</protein>
<sequence>MLRALSSVCADRQSADVLQRLHATDFDPELFGSNTRPNPVQQGNSFQTATERLQHDRMTGRARNLDDDHSRGRNDRRGNPRGPPRGVYHPVNQDLLLGGGDNDNGYISGSSAVSKKFVSPMNDGGSNKGKKQTTPPDEDVNIDPRLKSCDPELIEKIEMEIVDNGDPITFDDIAGLQFAKKCVNELVIWPMARPDIFTGLRSLPKAKDIILVVGATNRPQELDEAARRRFVKRLYIPLPSFEARLDLVSRLLKDNKNDLTDENKAFIAESTKGADVRALCTEAAMGPIRNCTDIRTMDADSVRPINLDDFKEALRGVRSSVAVKDLAFYKEWNEEFGSFAFENHDSS</sequence>
<evidence type="ECO:0000313" key="6">
    <source>
        <dbReference type="EMBL" id="KUF95172.1"/>
    </source>
</evidence>
<evidence type="ECO:0000259" key="5">
    <source>
        <dbReference type="Pfam" id="PF09336"/>
    </source>
</evidence>
<reference evidence="6 7" key="1">
    <citation type="submission" date="2015-11" db="EMBL/GenBank/DDBJ databases">
        <title>Genomes and virulence difference between two physiological races of Phytophthora nicotianae.</title>
        <authorList>
            <person name="Liu H."/>
            <person name="Ma X."/>
            <person name="Yu H."/>
            <person name="Fang D."/>
            <person name="Li Y."/>
            <person name="Wang X."/>
            <person name="Wang W."/>
            <person name="Dong Y."/>
            <person name="Xiao B."/>
        </authorList>
    </citation>
    <scope>NUCLEOTIDE SEQUENCE [LARGE SCALE GENOMIC DNA]</scope>
    <source>
        <strain evidence="7">race 1</strain>
    </source>
</reference>
<evidence type="ECO:0000256" key="3">
    <source>
        <dbReference type="ARBA" id="ARBA00022840"/>
    </source>
</evidence>